<dbReference type="EMBL" id="U45315">
    <property type="protein sequence ID" value="AAA97884.1"/>
    <property type="molecule type" value="Genomic_DNA"/>
</dbReference>
<reference evidence="2" key="1">
    <citation type="journal article" date="1994" name="Mol. Biochem. Parasitol.">
        <title>Litomosoides carinii microfilarial sheaths: partial amino acid sequences of several major polypeptide constituents.</title>
        <authorList>
            <person name="Hintz M."/>
            <person name="Hirzmann J."/>
            <person name="Hobom G."/>
            <person name="Linder D."/>
            <person name="Lottspeich F."/>
            <person name="Schott H.H."/>
            <person name="Conraths F.J."/>
            <person name="Zahner H."/>
            <person name="Stirm S."/>
        </authorList>
    </citation>
    <scope>NUCLEOTIDE SEQUENCE</scope>
</reference>
<dbReference type="OrthoDB" id="5874004at2759"/>
<reference evidence="3 4" key="3">
    <citation type="submission" date="2018-08" db="EMBL/GenBank/DDBJ databases">
        <authorList>
            <person name="Laetsch R D."/>
            <person name="Stevens L."/>
            <person name="Kumar S."/>
            <person name="Blaxter L. M."/>
        </authorList>
    </citation>
    <scope>NUCLEOTIDE SEQUENCE [LARGE SCALE GENOMIC DNA]</scope>
</reference>
<keyword evidence="1" id="KW-0732">Signal</keyword>
<dbReference type="AlphaFoldDB" id="Q25398"/>
<proteinExistence type="predicted"/>
<evidence type="ECO:0000256" key="1">
    <source>
        <dbReference type="SAM" id="SignalP"/>
    </source>
</evidence>
<evidence type="ECO:0000313" key="2">
    <source>
        <dbReference type="EMBL" id="AAA97884.1"/>
    </source>
</evidence>
<sequence length="145" mass="16235">MCCKLILPFCILLSVENAMHYSEGYRPQTQPQEMQLKDAKAQIVHKKGVVPHGVPPYDMRPMSQDVQQQQNLQQQTQDRGQCGGCVININCGEECFSRQTQEPTVPAETSIWTVPPRAQTLPASQGCRICACYVPQPCQICQPCQ</sequence>
<evidence type="ECO:0000313" key="3">
    <source>
        <dbReference type="EMBL" id="VDK85406.1"/>
    </source>
</evidence>
<dbReference type="Proteomes" id="UP000277928">
    <property type="component" value="Unassembled WGS sequence"/>
</dbReference>
<dbReference type="EMBL" id="UYRX01000691">
    <property type="protein sequence ID" value="VDK85406.1"/>
    <property type="molecule type" value="Genomic_DNA"/>
</dbReference>
<name>Q25398_LITSI</name>
<feature type="chain" id="PRO_5036440813" evidence="1">
    <location>
        <begin position="25"/>
        <end position="145"/>
    </location>
</feature>
<gene>
    <name evidence="2" type="primary">shp1a</name>
    <name evidence="3" type="ORF">NLS_LOCUS7114</name>
</gene>
<protein>
    <submittedName>
        <fullName evidence="2">Microfilarial sheath protein SHP1a</fullName>
    </submittedName>
</protein>
<keyword evidence="4" id="KW-1185">Reference proteome</keyword>
<reference evidence="2" key="2">
    <citation type="submission" date="1996-01" db="EMBL/GenBank/DDBJ databases">
        <title>Identification of shp1a of Litomosoides sigmodontis, a homologous gene to gp22.</title>
        <authorList>
            <person name="Hirzmann J."/>
            <person name="Jackstadt P."/>
            <person name="Hintz M."/>
            <person name="Stirm S."/>
            <person name="Zahner H."/>
            <person name="Hobom G."/>
        </authorList>
    </citation>
    <scope>NUCLEOTIDE SEQUENCE</scope>
</reference>
<feature type="signal peptide" evidence="1">
    <location>
        <begin position="1"/>
        <end position="24"/>
    </location>
</feature>
<dbReference type="OMA" id="CKITISC"/>
<accession>Q25398</accession>
<organism evidence="2">
    <name type="scientific">Litomosoides sigmodontis</name>
    <name type="common">Filarial nematode worm</name>
    <dbReference type="NCBI Taxonomy" id="42156"/>
    <lineage>
        <taxon>Eukaryota</taxon>
        <taxon>Metazoa</taxon>
        <taxon>Ecdysozoa</taxon>
        <taxon>Nematoda</taxon>
        <taxon>Chromadorea</taxon>
        <taxon>Rhabditida</taxon>
        <taxon>Spirurina</taxon>
        <taxon>Spiruromorpha</taxon>
        <taxon>Filarioidea</taxon>
        <taxon>Onchocercidae</taxon>
        <taxon>Litomosoides</taxon>
    </lineage>
</organism>
<dbReference type="STRING" id="42156.Q25398"/>
<evidence type="ECO:0000313" key="4">
    <source>
        <dbReference type="Proteomes" id="UP000277928"/>
    </source>
</evidence>